<sequence length="605" mass="67282">MGSKKLLKFMSSYIWPKDNSLVRRRVVLSLSLLVSAKLLNVQVPFLFKYAVDALSEVGLNTSTTSAAVFSSVFCLILAYGGARMTTALFNELRDAVFARVAQRSIRNIARQLFAHLHNLDLKFHLSRQTGAVSKAVDRGTRGINFLFRALVFNIVPTIFEVSLVSSILWYKCGGQFAFVTLATIASYATWTLGVTAWRTKYRIQMNKSDNQMGNLAVDSLLNYETVKYFNNENFEVQRYDKCLANYEEANIKTNMSLALLNFGQQFIFSAGLTAIMFLAAQGIQTGSLTVGDLVMVNGLLFQLSVPLNFLGSVYRDIKQSLIDMQSMFSLMEQKVSITNLPQAPMIDLQPNDVSIKFENVSFGYTGDKLILNDLNFAVEPGQSIGIVGGSGSGKSTIVRLLYRFYDPASGRILIGDNDIKQVNLESMRQHIGIVPQDTVLFHDTIYHNISYGNLKASEAEIIEAAKMADVHHSILNMPHGYKTHVGERGLKLSGGEKQRIAIARAILKNPTLVVYDEATSSLDSITEENILSAIRRVTQTKTAIFIAHRLSTVMACDEIYVLAEGKVSERGTHQQLLGDKNSLYYELWKSQNKIVGTLDTKVCLV</sequence>
<dbReference type="PANTHER" id="PTHR24221:SF402">
    <property type="entry name" value="IRON-SULFUR CLUSTERS TRANSPORTER ABCB7, MITOCHONDRIAL"/>
    <property type="match status" value="1"/>
</dbReference>
<dbReference type="SMART" id="SM00382">
    <property type="entry name" value="AAA"/>
    <property type="match status" value="1"/>
</dbReference>
<evidence type="ECO:0000256" key="7">
    <source>
        <dbReference type="ARBA" id="ARBA00023136"/>
    </source>
</evidence>
<dbReference type="PANTHER" id="PTHR24221">
    <property type="entry name" value="ATP-BINDING CASSETTE SUB-FAMILY B"/>
    <property type="match status" value="1"/>
</dbReference>
<keyword evidence="5" id="KW-0067">ATP-binding</keyword>
<evidence type="ECO:0000256" key="10">
    <source>
        <dbReference type="ARBA" id="ARBA00048046"/>
    </source>
</evidence>
<dbReference type="InterPro" id="IPR003439">
    <property type="entry name" value="ABC_transporter-like_ATP-bd"/>
</dbReference>
<keyword evidence="6 11" id="KW-1133">Transmembrane helix</keyword>
<dbReference type="SUPFAM" id="SSF52540">
    <property type="entry name" value="P-loop containing nucleoside triphosphate hydrolases"/>
    <property type="match status" value="1"/>
</dbReference>
<keyword evidence="3 11" id="KW-0812">Transmembrane</keyword>
<dbReference type="GO" id="GO:1990748">
    <property type="term" value="P:cellular detoxification"/>
    <property type="evidence" value="ECO:0007669"/>
    <property type="project" value="Ensembl"/>
</dbReference>
<dbReference type="PROSITE" id="PS50893">
    <property type="entry name" value="ABC_TRANSPORTER_2"/>
    <property type="match status" value="1"/>
</dbReference>
<evidence type="ECO:0000256" key="1">
    <source>
        <dbReference type="ARBA" id="ARBA00004225"/>
    </source>
</evidence>
<feature type="domain" description="ABC transmembrane type-1" evidence="13">
    <location>
        <begin position="27"/>
        <end position="319"/>
    </location>
</feature>
<dbReference type="GO" id="GO:0005524">
    <property type="term" value="F:ATP binding"/>
    <property type="evidence" value="ECO:0007669"/>
    <property type="project" value="UniProtKB-KW"/>
</dbReference>
<dbReference type="FunCoup" id="H2XQT6">
    <property type="interactions" value="591"/>
</dbReference>
<dbReference type="InterPro" id="IPR003593">
    <property type="entry name" value="AAA+_ATPase"/>
</dbReference>
<accession>H2XQT6</accession>
<evidence type="ECO:0000256" key="8">
    <source>
        <dbReference type="ARBA" id="ARBA00041016"/>
    </source>
</evidence>
<dbReference type="PROSITE" id="PS50929">
    <property type="entry name" value="ABC_TM1F"/>
    <property type="match status" value="1"/>
</dbReference>
<dbReference type="HOGENOM" id="CLU_000604_84_3_1"/>
<dbReference type="InParanoid" id="H2XQT6"/>
<dbReference type="SUPFAM" id="SSF90123">
    <property type="entry name" value="ABC transporter transmembrane region"/>
    <property type="match status" value="1"/>
</dbReference>
<keyword evidence="4" id="KW-0547">Nucleotide-binding</keyword>
<keyword evidence="2" id="KW-0813">Transport</keyword>
<dbReference type="GO" id="GO:0140359">
    <property type="term" value="F:ABC-type transporter activity"/>
    <property type="evidence" value="ECO:0007669"/>
    <property type="project" value="InterPro"/>
</dbReference>
<feature type="domain" description="ABC transporter" evidence="12">
    <location>
        <begin position="355"/>
        <end position="589"/>
    </location>
</feature>
<evidence type="ECO:0000256" key="11">
    <source>
        <dbReference type="SAM" id="Phobius"/>
    </source>
</evidence>
<proteinExistence type="predicted"/>
<dbReference type="InterPro" id="IPR017871">
    <property type="entry name" value="ABC_transporter-like_CS"/>
</dbReference>
<dbReference type="Ensembl" id="ENSCINT00000034083.1">
    <property type="protein sequence ID" value="ENSCINP00000032020.1"/>
    <property type="gene ID" value="ENSCING00000022099.1"/>
</dbReference>
<dbReference type="GO" id="GO:0042626">
    <property type="term" value="F:ATPase-coupled transmembrane transporter activity"/>
    <property type="evidence" value="ECO:0000318"/>
    <property type="project" value="GO_Central"/>
</dbReference>
<comment type="catalytic activity">
    <reaction evidence="10">
        <text>(glutathione)4[2Fe(III)-2S] cluster(in) + ATP + H2O = (glutathione)4[2Fe(III)-2S] cluster(out) + ADP + phosphate + H(+)</text>
        <dbReference type="Rhea" id="RHEA:67028"/>
        <dbReference type="ChEBI" id="CHEBI:15377"/>
        <dbReference type="ChEBI" id="CHEBI:15378"/>
        <dbReference type="ChEBI" id="CHEBI:30616"/>
        <dbReference type="ChEBI" id="CHEBI:43474"/>
        <dbReference type="ChEBI" id="CHEBI:167627"/>
        <dbReference type="ChEBI" id="CHEBI:456216"/>
    </reaction>
    <physiologicalReaction direction="left-to-right" evidence="10">
        <dbReference type="Rhea" id="RHEA:67029"/>
    </physiologicalReaction>
</comment>
<dbReference type="InterPro" id="IPR027417">
    <property type="entry name" value="P-loop_NTPase"/>
</dbReference>
<dbReference type="GO" id="GO:0016887">
    <property type="term" value="F:ATP hydrolysis activity"/>
    <property type="evidence" value="ECO:0007669"/>
    <property type="project" value="InterPro"/>
</dbReference>
<feature type="transmembrane region" description="Helical" evidence="11">
    <location>
        <begin position="145"/>
        <end position="170"/>
    </location>
</feature>
<dbReference type="InterPro" id="IPR011527">
    <property type="entry name" value="ABC1_TM_dom"/>
</dbReference>
<reference evidence="14" key="2">
    <citation type="submission" date="2025-08" db="UniProtKB">
        <authorList>
            <consortium name="Ensembl"/>
        </authorList>
    </citation>
    <scope>IDENTIFICATION</scope>
</reference>
<evidence type="ECO:0000259" key="12">
    <source>
        <dbReference type="PROSITE" id="PS50893"/>
    </source>
</evidence>
<dbReference type="Gene3D" id="1.20.1560.10">
    <property type="entry name" value="ABC transporter type 1, transmembrane domain"/>
    <property type="match status" value="1"/>
</dbReference>
<keyword evidence="15" id="KW-1185">Reference proteome</keyword>
<evidence type="ECO:0000313" key="14">
    <source>
        <dbReference type="Ensembl" id="ENSCINP00000032020.1"/>
    </source>
</evidence>
<protein>
    <recommendedName>
        <fullName evidence="8">Iron-sulfur clusters transporter ABCB7, mitochondrial</fullName>
    </recommendedName>
    <alternativeName>
        <fullName evidence="9">ATP-binding cassette sub-family B member 7, mitochondrial</fullName>
    </alternativeName>
</protein>
<evidence type="ECO:0000256" key="5">
    <source>
        <dbReference type="ARBA" id="ARBA00022840"/>
    </source>
</evidence>
<dbReference type="GeneTree" id="ENSGT00940000156281"/>
<evidence type="ECO:0000259" key="13">
    <source>
        <dbReference type="PROSITE" id="PS50929"/>
    </source>
</evidence>
<dbReference type="Pfam" id="PF00664">
    <property type="entry name" value="ABC_membrane"/>
    <property type="match status" value="1"/>
</dbReference>
<comment type="subcellular location">
    <subcellularLocation>
        <location evidence="1">Mitochondrion membrane</location>
        <topology evidence="1">Multi-pass membrane protein</topology>
    </subcellularLocation>
</comment>
<dbReference type="AlphaFoldDB" id="H2XQT6"/>
<evidence type="ECO:0000256" key="2">
    <source>
        <dbReference type="ARBA" id="ARBA00022448"/>
    </source>
</evidence>
<organism evidence="14 15">
    <name type="scientific">Ciona intestinalis</name>
    <name type="common">Transparent sea squirt</name>
    <name type="synonym">Ascidia intestinalis</name>
    <dbReference type="NCBI Taxonomy" id="7719"/>
    <lineage>
        <taxon>Eukaryota</taxon>
        <taxon>Metazoa</taxon>
        <taxon>Chordata</taxon>
        <taxon>Tunicata</taxon>
        <taxon>Ascidiacea</taxon>
        <taxon>Phlebobranchia</taxon>
        <taxon>Cionidae</taxon>
        <taxon>Ciona</taxon>
    </lineage>
</organism>
<dbReference type="STRING" id="7719.ENSCINP00000032020"/>
<dbReference type="Pfam" id="PF00005">
    <property type="entry name" value="ABC_tran"/>
    <property type="match status" value="1"/>
</dbReference>
<evidence type="ECO:0000256" key="6">
    <source>
        <dbReference type="ARBA" id="ARBA00022989"/>
    </source>
</evidence>
<dbReference type="GO" id="GO:0005743">
    <property type="term" value="C:mitochondrial inner membrane"/>
    <property type="evidence" value="ECO:0000318"/>
    <property type="project" value="GO_Central"/>
</dbReference>
<feature type="transmembrane region" description="Helical" evidence="11">
    <location>
        <begin position="64"/>
        <end position="82"/>
    </location>
</feature>
<reference evidence="15" key="1">
    <citation type="journal article" date="2002" name="Science">
        <title>The draft genome of Ciona intestinalis: insights into chordate and vertebrate origins.</title>
        <authorList>
            <person name="Dehal P."/>
            <person name="Satou Y."/>
            <person name="Campbell R.K."/>
            <person name="Chapman J."/>
            <person name="Degnan B."/>
            <person name="De Tomaso A."/>
            <person name="Davidson B."/>
            <person name="Di Gregorio A."/>
            <person name="Gelpke M."/>
            <person name="Goodstein D.M."/>
            <person name="Harafuji N."/>
            <person name="Hastings K.E."/>
            <person name="Ho I."/>
            <person name="Hotta K."/>
            <person name="Huang W."/>
            <person name="Kawashima T."/>
            <person name="Lemaire P."/>
            <person name="Martinez D."/>
            <person name="Meinertzhagen I.A."/>
            <person name="Necula S."/>
            <person name="Nonaka M."/>
            <person name="Putnam N."/>
            <person name="Rash S."/>
            <person name="Saiga H."/>
            <person name="Satake M."/>
            <person name="Terry A."/>
            <person name="Yamada L."/>
            <person name="Wang H.G."/>
            <person name="Awazu S."/>
            <person name="Azumi K."/>
            <person name="Boore J."/>
            <person name="Branno M."/>
            <person name="Chin-Bow S."/>
            <person name="DeSantis R."/>
            <person name="Doyle S."/>
            <person name="Francino P."/>
            <person name="Keys D.N."/>
            <person name="Haga S."/>
            <person name="Hayashi H."/>
            <person name="Hino K."/>
            <person name="Imai K.S."/>
            <person name="Inaba K."/>
            <person name="Kano S."/>
            <person name="Kobayashi K."/>
            <person name="Kobayashi M."/>
            <person name="Lee B.I."/>
            <person name="Makabe K.W."/>
            <person name="Manohar C."/>
            <person name="Matassi G."/>
            <person name="Medina M."/>
            <person name="Mochizuki Y."/>
            <person name="Mount S."/>
            <person name="Morishita T."/>
            <person name="Miura S."/>
            <person name="Nakayama A."/>
            <person name="Nishizaka S."/>
            <person name="Nomoto H."/>
            <person name="Ohta F."/>
            <person name="Oishi K."/>
            <person name="Rigoutsos I."/>
            <person name="Sano M."/>
            <person name="Sasaki A."/>
            <person name="Sasakura Y."/>
            <person name="Shoguchi E."/>
            <person name="Shin-i T."/>
            <person name="Spagnuolo A."/>
            <person name="Stainier D."/>
            <person name="Suzuki M.M."/>
            <person name="Tassy O."/>
            <person name="Takatori N."/>
            <person name="Tokuoka M."/>
            <person name="Yagi K."/>
            <person name="Yoshizaki F."/>
            <person name="Wada S."/>
            <person name="Zhang C."/>
            <person name="Hyatt P.D."/>
            <person name="Larimer F."/>
            <person name="Detter C."/>
            <person name="Doggett N."/>
            <person name="Glavina T."/>
            <person name="Hawkins T."/>
            <person name="Richardson P."/>
            <person name="Lucas S."/>
            <person name="Kohara Y."/>
            <person name="Levine M."/>
            <person name="Satoh N."/>
            <person name="Rokhsar D.S."/>
        </authorList>
    </citation>
    <scope>NUCLEOTIDE SEQUENCE [LARGE SCALE GENOMIC DNA]</scope>
</reference>
<evidence type="ECO:0000313" key="15">
    <source>
        <dbReference type="Proteomes" id="UP000008144"/>
    </source>
</evidence>
<dbReference type="Gene3D" id="3.40.50.300">
    <property type="entry name" value="P-loop containing nucleotide triphosphate hydrolases"/>
    <property type="match status" value="1"/>
</dbReference>
<evidence type="ECO:0000256" key="9">
    <source>
        <dbReference type="ARBA" id="ARBA00042945"/>
    </source>
</evidence>
<reference evidence="14" key="3">
    <citation type="submission" date="2025-09" db="UniProtKB">
        <authorList>
            <consortium name="Ensembl"/>
        </authorList>
    </citation>
    <scope>IDENTIFICATION</scope>
</reference>
<evidence type="ECO:0000256" key="3">
    <source>
        <dbReference type="ARBA" id="ARBA00022692"/>
    </source>
</evidence>
<dbReference type="OMA" id="VFHIIPI"/>
<dbReference type="InterPro" id="IPR039421">
    <property type="entry name" value="Type_1_exporter"/>
</dbReference>
<dbReference type="Proteomes" id="UP000008144">
    <property type="component" value="Unassembled WGS sequence"/>
</dbReference>
<feature type="transmembrane region" description="Helical" evidence="11">
    <location>
        <begin position="257"/>
        <end position="279"/>
    </location>
</feature>
<dbReference type="GO" id="GO:0006879">
    <property type="term" value="P:intracellular iron ion homeostasis"/>
    <property type="evidence" value="ECO:0000318"/>
    <property type="project" value="GO_Central"/>
</dbReference>
<evidence type="ECO:0000256" key="4">
    <source>
        <dbReference type="ARBA" id="ARBA00022741"/>
    </source>
</evidence>
<feature type="transmembrane region" description="Helical" evidence="11">
    <location>
        <begin position="176"/>
        <end position="197"/>
    </location>
</feature>
<dbReference type="PROSITE" id="PS00211">
    <property type="entry name" value="ABC_TRANSPORTER_1"/>
    <property type="match status" value="1"/>
</dbReference>
<dbReference type="GO" id="GO:0055085">
    <property type="term" value="P:transmembrane transport"/>
    <property type="evidence" value="ECO:0000318"/>
    <property type="project" value="GO_Central"/>
</dbReference>
<dbReference type="GO" id="GO:0010312">
    <property type="term" value="P:detoxification of zinc ion"/>
    <property type="evidence" value="ECO:0007669"/>
    <property type="project" value="Ensembl"/>
</dbReference>
<keyword evidence="7 11" id="KW-0472">Membrane</keyword>
<dbReference type="InterPro" id="IPR036640">
    <property type="entry name" value="ABC1_TM_sf"/>
</dbReference>
<name>H2XQT6_CIOIN</name>
<dbReference type="CDD" id="cd18582">
    <property type="entry name" value="ABC_6TM_ATM1_ABCB7"/>
    <property type="match status" value="1"/>
</dbReference>